<feature type="chain" id="PRO_5037556786" evidence="2">
    <location>
        <begin position="28"/>
        <end position="135"/>
    </location>
</feature>
<dbReference type="PIRSF" id="PIRSF029543">
    <property type="entry name" value="UCP029543"/>
    <property type="match status" value="1"/>
</dbReference>
<dbReference type="InterPro" id="IPR046735">
    <property type="entry name" value="PA2779-like"/>
</dbReference>
<keyword evidence="4" id="KW-1185">Reference proteome</keyword>
<evidence type="ECO:0000256" key="2">
    <source>
        <dbReference type="SAM" id="SignalP"/>
    </source>
</evidence>
<evidence type="ECO:0000256" key="1">
    <source>
        <dbReference type="SAM" id="Phobius"/>
    </source>
</evidence>
<dbReference type="InterPro" id="IPR016924">
    <property type="entry name" value="UCP029543"/>
</dbReference>
<comment type="caution">
    <text evidence="3">The sequence shown here is derived from an EMBL/GenBank/DDBJ whole genome shotgun (WGS) entry which is preliminary data.</text>
</comment>
<dbReference type="NCBIfam" id="NF033919">
    <property type="entry name" value="PA2779_fam"/>
    <property type="match status" value="1"/>
</dbReference>
<proteinExistence type="predicted"/>
<feature type="signal peptide" evidence="2">
    <location>
        <begin position="1"/>
        <end position="27"/>
    </location>
</feature>
<sequence>MRFAHRTFTLLLASSLSFAGFMQPAQAAGIAAEAVAVDEGLALRPAADARALIDASLARADVQAGLQARGVDLDQARARVAALSDAEAQQLARTIDSAPAGASDLVGVLVFIFVLLLVTDILGLTKVFPFTRSVR</sequence>
<reference evidence="3" key="1">
    <citation type="submission" date="2021-04" db="EMBL/GenBank/DDBJ databases">
        <title>The genome sequence of Ideonella sp. 4Y11.</title>
        <authorList>
            <person name="Liu Y."/>
        </authorList>
    </citation>
    <scope>NUCLEOTIDE SEQUENCE</scope>
    <source>
        <strain evidence="3">4Y11</strain>
    </source>
</reference>
<gene>
    <name evidence="3" type="ORF">KAK06_03375</name>
</gene>
<protein>
    <submittedName>
        <fullName evidence="3">PA2779 family protein</fullName>
    </submittedName>
</protein>
<keyword evidence="1" id="KW-0812">Transmembrane</keyword>
<keyword evidence="2" id="KW-0732">Signal</keyword>
<dbReference type="AlphaFoldDB" id="A0A940YFW5"/>
<dbReference type="Proteomes" id="UP000678374">
    <property type="component" value="Unassembled WGS sequence"/>
</dbReference>
<dbReference type="Pfam" id="PF20332">
    <property type="entry name" value="DUF6627"/>
    <property type="match status" value="1"/>
</dbReference>
<accession>A0A940YFW5</accession>
<dbReference type="EMBL" id="JAGQDE010000002">
    <property type="protein sequence ID" value="MBQ0957992.1"/>
    <property type="molecule type" value="Genomic_DNA"/>
</dbReference>
<keyword evidence="1" id="KW-1133">Transmembrane helix</keyword>
<feature type="transmembrane region" description="Helical" evidence="1">
    <location>
        <begin position="105"/>
        <end position="125"/>
    </location>
</feature>
<evidence type="ECO:0000313" key="3">
    <source>
        <dbReference type="EMBL" id="MBQ0957992.1"/>
    </source>
</evidence>
<dbReference type="RefSeq" id="WP_210800392.1">
    <property type="nucleotide sequence ID" value="NZ_JAGQDE010000002.1"/>
</dbReference>
<organism evidence="3 4">
    <name type="scientific">Ideonella aquatica</name>
    <dbReference type="NCBI Taxonomy" id="2824119"/>
    <lineage>
        <taxon>Bacteria</taxon>
        <taxon>Pseudomonadati</taxon>
        <taxon>Pseudomonadota</taxon>
        <taxon>Betaproteobacteria</taxon>
        <taxon>Burkholderiales</taxon>
        <taxon>Sphaerotilaceae</taxon>
        <taxon>Ideonella</taxon>
    </lineage>
</organism>
<evidence type="ECO:0000313" key="4">
    <source>
        <dbReference type="Proteomes" id="UP000678374"/>
    </source>
</evidence>
<name>A0A940YFW5_9BURK</name>
<keyword evidence="1" id="KW-0472">Membrane</keyword>